<dbReference type="Pfam" id="PF17681">
    <property type="entry name" value="GCP_N_terminal"/>
    <property type="match status" value="1"/>
</dbReference>
<dbReference type="OrthoDB" id="66546at2759"/>
<gene>
    <name evidence="9" type="primary">LOC115876617</name>
</gene>
<sequence length="945" mass="111662">MSRVLSDQIVSSVKELITVLSGFEETTDPFHHIYEYFITKLKKSDTMYFSSKRDIDQNISGMAEKFRFHGFFRQAEALQAAYKLYLPDSLPKSDSMNRLNVIKFLLCLSEAPTKHFLENPEMELPQKIELIEEVNWVEYLNEGIDKWNPNFDESDEDSYASFDDSDNKEAVNVGSSKSMLPVQIRSSNNFYVMDYKANREELLNTIQHTWYCGDKFFIKPESEWREANIGILWEKYLVDQVHGLVDLNRPSFTTEYKVIREILWQFWCPHTSTTIELHGNNIQPRSSITLPSVRSYAFCNFMNEFVQYIDLLRYFQEFKNLLSLDLYGNSNIISRTYQSYNKCINSVMEPIYIKLCDIENEVRLQETTYTLLKFAGQLSNVFEPLIILKQIHEQVILNPNLHTPLRCATTLIVRLHETFHFATNKLEQDLKISMFLESIRYYLELVEAWFIRDDLSDHTAEFVIEKSMSVGNAHLGFAVKENIEPSFKNNAFLKVFFEKVLKMGENINFLRLLGKYDIIGDFSETIYEEYINEIFDRLHKFYNKTKDECRSLDHSNTNMDTEIFKEHQYINPFSNNQDRHNPDMEKLENLVDVEDGFLMAAFSKFFTQDKQERHCDKGGLYQRISNLTTTLYPGTNIFENVLSNIIDERFTISGLMVKNLLIEDHLLEKQFEFLKHAYLFFDDLIFPFYRRLFEKTESSDKNWANDIWLTSHLQYIFMDIYPEFYEKCSVQVKDGRSLCTDSLSVCSLINIHYDIQWPLNIIIKQEQIELYQNIFRFLLKLKWALHTLNHLVFSDLESKNKSMKKSQKTYKAISHQNKPTAKLIRLKFYLINILNNLQHFVCGFIFSKELSKYELEFEKAHDLKSLIDTHASFINSVSSTIKNLGECTMEKDRTNNVIICVKLLKLMWTDLKYATPERISDCYKMYDDFYNSISPIIFPVHIYDY</sequence>
<dbReference type="CDD" id="cd22572">
    <property type="entry name" value="GCP5_NTD"/>
    <property type="match status" value="1"/>
</dbReference>
<dbReference type="FunCoup" id="A0A6J2XAP9">
    <property type="interactions" value="367"/>
</dbReference>
<evidence type="ECO:0000256" key="1">
    <source>
        <dbReference type="ARBA" id="ARBA00010337"/>
    </source>
</evidence>
<dbReference type="InterPro" id="IPR041470">
    <property type="entry name" value="GCP_N"/>
</dbReference>
<dbReference type="Proteomes" id="UP000504635">
    <property type="component" value="Unplaced"/>
</dbReference>
<dbReference type="InterPro" id="IPR040457">
    <property type="entry name" value="GCP_C"/>
</dbReference>
<keyword evidence="3 5" id="KW-0493">Microtubule</keyword>
<evidence type="ECO:0000256" key="2">
    <source>
        <dbReference type="ARBA" id="ARBA00022490"/>
    </source>
</evidence>
<dbReference type="RefSeq" id="XP_030748317.1">
    <property type="nucleotide sequence ID" value="XM_030892457.1"/>
</dbReference>
<feature type="domain" description="Gamma tubulin complex component protein N-terminal" evidence="7">
    <location>
        <begin position="283"/>
        <end position="530"/>
    </location>
</feature>
<dbReference type="GO" id="GO:0043015">
    <property type="term" value="F:gamma-tubulin binding"/>
    <property type="evidence" value="ECO:0007669"/>
    <property type="project" value="InterPro"/>
</dbReference>
<keyword evidence="4 5" id="KW-0206">Cytoskeleton</keyword>
<name>A0A6J2XAP9_SITOR</name>
<keyword evidence="2 5" id="KW-0963">Cytoplasm</keyword>
<dbReference type="PANTHER" id="PTHR19302">
    <property type="entry name" value="GAMMA TUBULIN COMPLEX PROTEIN"/>
    <property type="match status" value="1"/>
</dbReference>
<organism evidence="8 9">
    <name type="scientific">Sitophilus oryzae</name>
    <name type="common">Rice weevil</name>
    <name type="synonym">Curculio oryzae</name>
    <dbReference type="NCBI Taxonomy" id="7048"/>
    <lineage>
        <taxon>Eukaryota</taxon>
        <taxon>Metazoa</taxon>
        <taxon>Ecdysozoa</taxon>
        <taxon>Arthropoda</taxon>
        <taxon>Hexapoda</taxon>
        <taxon>Insecta</taxon>
        <taxon>Pterygota</taxon>
        <taxon>Neoptera</taxon>
        <taxon>Endopterygota</taxon>
        <taxon>Coleoptera</taxon>
        <taxon>Polyphaga</taxon>
        <taxon>Cucujiformia</taxon>
        <taxon>Curculionidae</taxon>
        <taxon>Dryophthorinae</taxon>
        <taxon>Sitophilus</taxon>
    </lineage>
</organism>
<evidence type="ECO:0000256" key="3">
    <source>
        <dbReference type="ARBA" id="ARBA00022701"/>
    </source>
</evidence>
<protein>
    <recommendedName>
        <fullName evidence="5">Gamma-tubulin complex component</fullName>
    </recommendedName>
</protein>
<dbReference type="InterPro" id="IPR059169">
    <property type="entry name" value="GCP5_N_ext"/>
</dbReference>
<dbReference type="PANTHER" id="PTHR19302:SF33">
    <property type="entry name" value="GAMMA-TUBULIN COMPLEX COMPONENT 5"/>
    <property type="match status" value="1"/>
</dbReference>
<dbReference type="InterPro" id="IPR007259">
    <property type="entry name" value="GCP"/>
</dbReference>
<dbReference type="GO" id="GO:0051321">
    <property type="term" value="P:meiotic cell cycle"/>
    <property type="evidence" value="ECO:0007669"/>
    <property type="project" value="TreeGrafter"/>
</dbReference>
<evidence type="ECO:0000313" key="8">
    <source>
        <dbReference type="Proteomes" id="UP000504635"/>
    </source>
</evidence>
<keyword evidence="8" id="KW-1185">Reference proteome</keyword>
<dbReference type="GO" id="GO:0051011">
    <property type="term" value="F:microtubule minus-end binding"/>
    <property type="evidence" value="ECO:0007669"/>
    <property type="project" value="TreeGrafter"/>
</dbReference>
<proteinExistence type="inferred from homology"/>
<dbReference type="KEGG" id="soy:115876617"/>
<accession>A0A6J2XAP9</accession>
<feature type="domain" description="Gamma tubulin complex component C-terminal" evidence="6">
    <location>
        <begin position="740"/>
        <end position="878"/>
    </location>
</feature>
<dbReference type="GO" id="GO:0005874">
    <property type="term" value="C:microtubule"/>
    <property type="evidence" value="ECO:0007669"/>
    <property type="project" value="UniProtKB-KW"/>
</dbReference>
<dbReference type="GO" id="GO:0000922">
    <property type="term" value="C:spindle pole"/>
    <property type="evidence" value="ECO:0007669"/>
    <property type="project" value="InterPro"/>
</dbReference>
<dbReference type="GO" id="GO:0031122">
    <property type="term" value="P:cytoplasmic microtubule organization"/>
    <property type="evidence" value="ECO:0007669"/>
    <property type="project" value="TreeGrafter"/>
</dbReference>
<dbReference type="GO" id="GO:0007020">
    <property type="term" value="P:microtubule nucleation"/>
    <property type="evidence" value="ECO:0007669"/>
    <property type="project" value="InterPro"/>
</dbReference>
<dbReference type="GO" id="GO:0051225">
    <property type="term" value="P:spindle assembly"/>
    <property type="evidence" value="ECO:0007669"/>
    <property type="project" value="TreeGrafter"/>
</dbReference>
<evidence type="ECO:0000256" key="5">
    <source>
        <dbReference type="RuleBase" id="RU363050"/>
    </source>
</evidence>
<evidence type="ECO:0000259" key="7">
    <source>
        <dbReference type="Pfam" id="PF17681"/>
    </source>
</evidence>
<comment type="similarity">
    <text evidence="1 5">Belongs to the TUBGCP family.</text>
</comment>
<dbReference type="GeneID" id="115876617"/>
<dbReference type="GO" id="GO:0000930">
    <property type="term" value="C:gamma-tubulin complex"/>
    <property type="evidence" value="ECO:0007669"/>
    <property type="project" value="TreeGrafter"/>
</dbReference>
<dbReference type="InParanoid" id="A0A6J2XAP9"/>
<dbReference type="AlphaFoldDB" id="A0A6J2XAP9"/>
<dbReference type="Pfam" id="PF04130">
    <property type="entry name" value="GCP_C_terminal"/>
    <property type="match status" value="1"/>
</dbReference>
<evidence type="ECO:0000259" key="6">
    <source>
        <dbReference type="Pfam" id="PF04130"/>
    </source>
</evidence>
<comment type="subcellular location">
    <subcellularLocation>
        <location evidence="5">Cytoplasm</location>
        <location evidence="5">Cytoskeleton</location>
        <location evidence="5">Microtubule organizing center</location>
    </subcellularLocation>
</comment>
<reference evidence="9" key="1">
    <citation type="submission" date="2025-08" db="UniProtKB">
        <authorList>
            <consortium name="RefSeq"/>
        </authorList>
    </citation>
    <scope>IDENTIFICATION</scope>
    <source>
        <tissue evidence="9">Gonads</tissue>
    </source>
</reference>
<dbReference type="InterPro" id="IPR042241">
    <property type="entry name" value="GCP_C_sf"/>
</dbReference>
<evidence type="ECO:0000313" key="9">
    <source>
        <dbReference type="RefSeq" id="XP_030748317.1"/>
    </source>
</evidence>
<evidence type="ECO:0000256" key="4">
    <source>
        <dbReference type="ARBA" id="ARBA00023212"/>
    </source>
</evidence>
<dbReference type="GO" id="GO:0000278">
    <property type="term" value="P:mitotic cell cycle"/>
    <property type="evidence" value="ECO:0007669"/>
    <property type="project" value="TreeGrafter"/>
</dbReference>
<dbReference type="Gene3D" id="1.20.120.1900">
    <property type="entry name" value="Gamma-tubulin complex, C-terminal domain"/>
    <property type="match status" value="1"/>
</dbReference>